<accession>A0A2N6L5L4</accession>
<reference evidence="2 3" key="1">
    <citation type="submission" date="2017-07" db="EMBL/GenBank/DDBJ databases">
        <title>Genomes of Fischerella (Mastigocladus) sp. strains.</title>
        <authorList>
            <person name="Miller S.R."/>
        </authorList>
    </citation>
    <scope>NUCLEOTIDE SEQUENCE [LARGE SCALE GENOMIC DNA]</scope>
    <source>
        <strain evidence="2 3">CCMEE 5318</strain>
    </source>
</reference>
<evidence type="ECO:0000313" key="2">
    <source>
        <dbReference type="EMBL" id="PMB17125.1"/>
    </source>
</evidence>
<sequence>MQPGQYSSKSFHHLRVSNSELVTTKLSALLNQDMNLQFTKERQRAEGRGGSPQIRSPNREFVGAPQRAEV</sequence>
<dbReference type="Proteomes" id="UP000235081">
    <property type="component" value="Unassembled WGS sequence"/>
</dbReference>
<evidence type="ECO:0000313" key="3">
    <source>
        <dbReference type="Proteomes" id="UP000235081"/>
    </source>
</evidence>
<comment type="caution">
    <text evidence="2">The sequence shown here is derived from an EMBL/GenBank/DDBJ whole genome shotgun (WGS) entry which is preliminary data.</text>
</comment>
<name>A0A2N6L5L4_9CYAN</name>
<dbReference type="AlphaFoldDB" id="A0A2N6L5L4"/>
<proteinExistence type="predicted"/>
<feature type="region of interest" description="Disordered" evidence="1">
    <location>
        <begin position="40"/>
        <end position="70"/>
    </location>
</feature>
<organism evidence="2 3">
    <name type="scientific">Fischerella thermalis CCMEE 5318</name>
    <dbReference type="NCBI Taxonomy" id="2019666"/>
    <lineage>
        <taxon>Bacteria</taxon>
        <taxon>Bacillati</taxon>
        <taxon>Cyanobacteriota</taxon>
        <taxon>Cyanophyceae</taxon>
        <taxon>Nostocales</taxon>
        <taxon>Hapalosiphonaceae</taxon>
        <taxon>Fischerella</taxon>
    </lineage>
</organism>
<protein>
    <submittedName>
        <fullName evidence="2">Uncharacterized protein</fullName>
    </submittedName>
</protein>
<dbReference type="EMBL" id="NMQE01000852">
    <property type="protein sequence ID" value="PMB17125.1"/>
    <property type="molecule type" value="Genomic_DNA"/>
</dbReference>
<gene>
    <name evidence="2" type="ORF">CEN46_24290</name>
</gene>
<evidence type="ECO:0000256" key="1">
    <source>
        <dbReference type="SAM" id="MobiDB-lite"/>
    </source>
</evidence>
<feature type="non-terminal residue" evidence="2">
    <location>
        <position position="70"/>
    </location>
</feature>